<comment type="subcellular location">
    <subcellularLocation>
        <location evidence="1">Membrane</location>
        <topology evidence="1">Multi-pass membrane protein</topology>
    </subcellularLocation>
</comment>
<dbReference type="Gene3D" id="3.40.50.720">
    <property type="entry name" value="NAD(P)-binding Rossmann-like Domain"/>
    <property type="match status" value="1"/>
</dbReference>
<dbReference type="InterPro" id="IPR036291">
    <property type="entry name" value="NAD(P)-bd_dom_sf"/>
</dbReference>
<feature type="transmembrane region" description="Helical" evidence="5">
    <location>
        <begin position="617"/>
        <end position="644"/>
    </location>
</feature>
<dbReference type="InterPro" id="IPR047122">
    <property type="entry name" value="Trans-enoyl_RdTase-like"/>
</dbReference>
<dbReference type="RefSeq" id="XP_045266117.1">
    <property type="nucleotide sequence ID" value="XM_045407196.1"/>
</dbReference>
<keyword evidence="8" id="KW-1185">Reference proteome</keyword>
<dbReference type="GO" id="GO:0016651">
    <property type="term" value="F:oxidoreductase activity, acting on NAD(P)H"/>
    <property type="evidence" value="ECO:0007669"/>
    <property type="project" value="InterPro"/>
</dbReference>
<dbReference type="GO" id="GO:0022857">
    <property type="term" value="F:transmembrane transporter activity"/>
    <property type="evidence" value="ECO:0007669"/>
    <property type="project" value="InterPro"/>
</dbReference>
<dbReference type="Proteomes" id="UP000613401">
    <property type="component" value="Unassembled WGS sequence"/>
</dbReference>
<dbReference type="InterPro" id="IPR013154">
    <property type="entry name" value="ADH-like_N"/>
</dbReference>
<dbReference type="Gene3D" id="3.90.180.10">
    <property type="entry name" value="Medium-chain alcohol dehydrogenases, catalytic domain"/>
    <property type="match status" value="1"/>
</dbReference>
<reference evidence="7" key="2">
    <citation type="submission" date="2020-03" db="EMBL/GenBank/DDBJ databases">
        <authorList>
            <person name="Fu F.-F."/>
            <person name="Chen J."/>
        </authorList>
    </citation>
    <scope>NUCLEOTIDE SEQUENCE</scope>
    <source>
        <strain evidence="7">Lc1</strain>
    </source>
</reference>
<dbReference type="PANTHER" id="PTHR45348">
    <property type="entry name" value="HYPOTHETICAL OXIDOREDUCTASE (EUROFUNG)"/>
    <property type="match status" value="1"/>
</dbReference>
<feature type="region of interest" description="Disordered" evidence="4">
    <location>
        <begin position="707"/>
        <end position="734"/>
    </location>
</feature>
<dbReference type="InterPro" id="IPR013149">
    <property type="entry name" value="ADH-like_C"/>
</dbReference>
<comment type="caution">
    <text evidence="7">The sequence shown here is derived from an EMBL/GenBank/DDBJ whole genome shotgun (WGS) entry which is preliminary data.</text>
</comment>
<evidence type="ECO:0000259" key="6">
    <source>
        <dbReference type="SMART" id="SM00829"/>
    </source>
</evidence>
<keyword evidence="5" id="KW-0812">Transmembrane</keyword>
<dbReference type="AlphaFoldDB" id="A0A8H4FLS3"/>
<dbReference type="GeneID" id="69014355"/>
<gene>
    <name evidence="7" type="ORF">GCG54_00007210</name>
</gene>
<dbReference type="Pfam" id="PF08240">
    <property type="entry name" value="ADH_N"/>
    <property type="match status" value="1"/>
</dbReference>
<dbReference type="PANTHER" id="PTHR45348:SF7">
    <property type="entry name" value="ZINC BINDING OXIDOREDUCTASE, PUTATIVE-RELATED"/>
    <property type="match status" value="1"/>
</dbReference>
<dbReference type="Gene3D" id="1.20.1250.20">
    <property type="entry name" value="MFS general substrate transporter like domains"/>
    <property type="match status" value="2"/>
</dbReference>
<dbReference type="GO" id="GO:0016020">
    <property type="term" value="C:membrane"/>
    <property type="evidence" value="ECO:0007669"/>
    <property type="project" value="UniProtKB-SubCell"/>
</dbReference>
<feature type="transmembrane region" description="Helical" evidence="5">
    <location>
        <begin position="800"/>
        <end position="828"/>
    </location>
</feature>
<feature type="transmembrane region" description="Helical" evidence="5">
    <location>
        <begin position="551"/>
        <end position="573"/>
    </location>
</feature>
<dbReference type="EMBL" id="WVTB01000032">
    <property type="protein sequence ID" value="KAF3806958.1"/>
    <property type="molecule type" value="Genomic_DNA"/>
</dbReference>
<evidence type="ECO:0000256" key="2">
    <source>
        <dbReference type="ARBA" id="ARBA00008072"/>
    </source>
</evidence>
<evidence type="ECO:0000256" key="5">
    <source>
        <dbReference type="SAM" id="Phobius"/>
    </source>
</evidence>
<feature type="domain" description="Enoyl reductase (ER)" evidence="6">
    <location>
        <begin position="21"/>
        <end position="344"/>
    </location>
</feature>
<dbReference type="SUPFAM" id="SSF50129">
    <property type="entry name" value="GroES-like"/>
    <property type="match status" value="1"/>
</dbReference>
<evidence type="ECO:0000313" key="7">
    <source>
        <dbReference type="EMBL" id="KAF3806958.1"/>
    </source>
</evidence>
<dbReference type="Pfam" id="PF07690">
    <property type="entry name" value="MFS_1"/>
    <property type="match status" value="1"/>
</dbReference>
<dbReference type="SUPFAM" id="SSF51735">
    <property type="entry name" value="NAD(P)-binding Rossmann-fold domains"/>
    <property type="match status" value="1"/>
</dbReference>
<dbReference type="SMART" id="SM00829">
    <property type="entry name" value="PKS_ER"/>
    <property type="match status" value="1"/>
</dbReference>
<comment type="similarity">
    <text evidence="2">Belongs to the zinc-containing alcohol dehydrogenase family.</text>
</comment>
<evidence type="ECO:0000256" key="3">
    <source>
        <dbReference type="ARBA" id="ARBA00023002"/>
    </source>
</evidence>
<feature type="transmembrane region" description="Helical" evidence="5">
    <location>
        <begin position="527"/>
        <end position="545"/>
    </location>
</feature>
<evidence type="ECO:0000256" key="1">
    <source>
        <dbReference type="ARBA" id="ARBA00004141"/>
    </source>
</evidence>
<keyword evidence="3" id="KW-0560">Oxidoreductase</keyword>
<dbReference type="Pfam" id="PF00107">
    <property type="entry name" value="ADH_zinc_N"/>
    <property type="match status" value="1"/>
</dbReference>
<proteinExistence type="inferred from homology"/>
<protein>
    <recommendedName>
        <fullName evidence="6">Enoyl reductase (ER) domain-containing protein</fullName>
    </recommendedName>
</protein>
<dbReference type="SUPFAM" id="SSF103473">
    <property type="entry name" value="MFS general substrate transporter"/>
    <property type="match status" value="2"/>
</dbReference>
<reference evidence="7" key="1">
    <citation type="journal article" date="2020" name="Phytopathology">
        <title>Genome sequence and comparative analysis of Colletotrichum gloeosporioides isolated from Liriodendron leaves.</title>
        <authorList>
            <person name="Fu F.F."/>
            <person name="Hao Z."/>
            <person name="Wang P."/>
            <person name="Lu Y."/>
            <person name="Xue L.J."/>
            <person name="Wei G."/>
            <person name="Tian Y."/>
            <person name="Baishi H."/>
            <person name="Xu H."/>
            <person name="Shi J."/>
            <person name="Cheng T."/>
            <person name="Wang G."/>
            <person name="Yi Y."/>
            <person name="Chen J."/>
        </authorList>
    </citation>
    <scope>NUCLEOTIDE SEQUENCE</scope>
    <source>
        <strain evidence="7">Lc1</strain>
    </source>
</reference>
<accession>A0A8H4FLS3</accession>
<evidence type="ECO:0000313" key="8">
    <source>
        <dbReference type="Proteomes" id="UP000613401"/>
    </source>
</evidence>
<feature type="transmembrane region" description="Helical" evidence="5">
    <location>
        <begin position="767"/>
        <end position="788"/>
    </location>
</feature>
<feature type="transmembrane region" description="Helical" evidence="5">
    <location>
        <begin position="428"/>
        <end position="450"/>
    </location>
</feature>
<dbReference type="InterPro" id="IPR011701">
    <property type="entry name" value="MFS"/>
</dbReference>
<dbReference type="InterPro" id="IPR020843">
    <property type="entry name" value="ER"/>
</dbReference>
<dbReference type="InterPro" id="IPR036259">
    <property type="entry name" value="MFS_trans_sf"/>
</dbReference>
<keyword evidence="5" id="KW-0472">Membrane</keyword>
<sequence length="874" mass="92781">MSLPSKSTAPALFVDQDCNYKIIHDVPVPGLVPGEVVVKVSFSGVNPADIKHAPHLGVRSTVMGYDFSGHVVGANPGSPFKTGDVVAGHTPTGVGKPWKYGAHQEYLACPEELLFKVPANLPLDHAAALTTVVATAADGLYSIFNYPLPGDQPAAGFTPGPLLIWGASTSVGLCMLQLARASGASPIFVTASPKRHALLEKLGATRCFDYASPDVVSAIEAAVAEAGARPIAYAADCAGSVGEDSSAEQMLRCVGAHASVLSVVGGKNKRLKMPLASAHSPVKLAFGAEPTVEIPARPEAAAKMWKSVHWAVDNYGTKFELPVVDVFKGEAEKALEEVKKVAVLGKFGKLSGAGAVKRVGRGLWSPANRILFAGFLVSLTLGITQVPIIYVFRVMACEQFYNTHPPFDGPASEQCMRREIDANTARQVSILGMTTSICGILNLFICGDLIKRWGTRWALVSQTGLLGIRVACQIVAVSAGGQRGIDLMQYTQLIGILGGPRGYMLVLNTAVAEVVERRKHTGVFGRLQGAVMIGTAIGYLLGGVIGDVFGIVSPFVSAVGCFAVATTYGGIFWPSPPENDDEANGKTTSGASGFLAPIKVLMPQKYRLDNGKIIRNYGLVFLALGIFFGVFATGYAPILIQMYATSRFNFGTTENGILMSGNAWIRGVFLMFIFPEIIDGGRRWFAKSTHAGALQKTLTEEERNLIPTHPEDMDPAPGLMNASEPTKAPPEEEDEDSTFDLFFLRWSLVVDGIVTSLAAWATEGWHVYLAAFLLPFASGSAPAAKGVITEMCPPHQRQDALSAVTLVESAATLTTQGLFGLIFASLAAIGKPNLTFFCNAALAVVAVGVLLLAHYPPPDSVRVDEETEESSPQE</sequence>
<feature type="transmembrane region" description="Helical" evidence="5">
    <location>
        <begin position="370"/>
        <end position="392"/>
    </location>
</feature>
<evidence type="ECO:0000256" key="4">
    <source>
        <dbReference type="SAM" id="MobiDB-lite"/>
    </source>
</evidence>
<dbReference type="InterPro" id="IPR011032">
    <property type="entry name" value="GroES-like_sf"/>
</dbReference>
<feature type="transmembrane region" description="Helical" evidence="5">
    <location>
        <begin position="834"/>
        <end position="853"/>
    </location>
</feature>
<keyword evidence="5" id="KW-1133">Transmembrane helix</keyword>
<name>A0A8H4FLS3_COLGL</name>
<dbReference type="CDD" id="cd08249">
    <property type="entry name" value="enoyl_reductase_like"/>
    <property type="match status" value="1"/>
</dbReference>
<organism evidence="7 8">
    <name type="scientific">Colletotrichum gloeosporioides</name>
    <name type="common">Anthracnose fungus</name>
    <name type="synonym">Glomerella cingulata</name>
    <dbReference type="NCBI Taxonomy" id="474922"/>
    <lineage>
        <taxon>Eukaryota</taxon>
        <taxon>Fungi</taxon>
        <taxon>Dikarya</taxon>
        <taxon>Ascomycota</taxon>
        <taxon>Pezizomycotina</taxon>
        <taxon>Sordariomycetes</taxon>
        <taxon>Hypocreomycetidae</taxon>
        <taxon>Glomerellales</taxon>
        <taxon>Glomerellaceae</taxon>
        <taxon>Colletotrichum</taxon>
        <taxon>Colletotrichum gloeosporioides species complex</taxon>
    </lineage>
</organism>
<feature type="transmembrane region" description="Helical" evidence="5">
    <location>
        <begin position="656"/>
        <end position="674"/>
    </location>
</feature>